<name>Q7PAW8_RICS2</name>
<dbReference type="EMBL" id="AABW01000001">
    <property type="protein sequence ID" value="EAA25716.1"/>
    <property type="molecule type" value="Genomic_DNA"/>
</dbReference>
<organism evidence="1 2">
    <name type="scientific">Rickettsia sibirica (strain ATCC VR-151 / 246)</name>
    <dbReference type="NCBI Taxonomy" id="272951"/>
    <lineage>
        <taxon>Bacteria</taxon>
        <taxon>Pseudomonadati</taxon>
        <taxon>Pseudomonadota</taxon>
        <taxon>Alphaproteobacteria</taxon>
        <taxon>Rickettsiales</taxon>
        <taxon>Rickettsiaceae</taxon>
        <taxon>Rickettsieae</taxon>
        <taxon>Rickettsia</taxon>
        <taxon>spotted fever group</taxon>
        <taxon>Rickettsia sibirica subgroup</taxon>
    </lineage>
</organism>
<dbReference type="GeneID" id="95361929"/>
<keyword evidence="2" id="KW-1185">Reference proteome</keyword>
<sequence length="55" mass="6140">MTKKSDNLSPIVDYLILGIVHKGHENLPIVYISLKDILNQVSYQDILIGLTTSQS</sequence>
<accession>Q7PAW8</accession>
<dbReference type="Proteomes" id="UP000004455">
    <property type="component" value="Unassembled WGS sequence"/>
</dbReference>
<gene>
    <name evidence="1" type="ORF">rsib_orf484</name>
</gene>
<evidence type="ECO:0000313" key="1">
    <source>
        <dbReference type="EMBL" id="EAA25716.1"/>
    </source>
</evidence>
<evidence type="ECO:0000313" key="2">
    <source>
        <dbReference type="Proteomes" id="UP000004455"/>
    </source>
</evidence>
<comment type="caution">
    <text evidence="1">The sequence shown here is derived from an EMBL/GenBank/DDBJ whole genome shotgun (WGS) entry which is preliminary data.</text>
</comment>
<dbReference type="RefSeq" id="WP_004996565.1">
    <property type="nucleotide sequence ID" value="NZ_AABW01000001.1"/>
</dbReference>
<reference evidence="1" key="1">
    <citation type="submission" date="2003-02" db="EMBL/GenBank/DDBJ databases">
        <authorList>
            <person name="Malek J.A."/>
            <person name="Eremeeva M.E."/>
            <person name="Dasch G.A."/>
        </authorList>
    </citation>
    <scope>NUCLEOTIDE SEQUENCE [LARGE SCALE GENOMIC DNA]</scope>
    <source>
        <strain evidence="1">246</strain>
    </source>
</reference>
<dbReference type="HOGENOM" id="CLU_3029543_0_0_5"/>
<proteinExistence type="predicted"/>
<protein>
    <submittedName>
        <fullName evidence="1">Uncharacterized protein</fullName>
    </submittedName>
</protein>
<dbReference type="AlphaFoldDB" id="Q7PAW8"/>